<comment type="caution">
    <text evidence="3">The sequence shown here is derived from an EMBL/GenBank/DDBJ whole genome shotgun (WGS) entry which is preliminary data.</text>
</comment>
<evidence type="ECO:0000313" key="3">
    <source>
        <dbReference type="EMBL" id="ETO09365.1"/>
    </source>
</evidence>
<keyword evidence="3" id="KW-0282">Flagellum</keyword>
<accession>X6M8P5</accession>
<protein>
    <submittedName>
        <fullName evidence="3">Dynein gamma chain, flagellar outer arm</fullName>
    </submittedName>
</protein>
<evidence type="ECO:0000256" key="1">
    <source>
        <dbReference type="SAM" id="Phobius"/>
    </source>
</evidence>
<dbReference type="Proteomes" id="UP000023152">
    <property type="component" value="Unassembled WGS sequence"/>
</dbReference>
<keyword evidence="1" id="KW-0812">Transmembrane</keyword>
<proteinExistence type="predicted"/>
<feature type="domain" description="Dynein heavy chain tail" evidence="2">
    <location>
        <begin position="1"/>
        <end position="143"/>
    </location>
</feature>
<keyword evidence="4" id="KW-1185">Reference proteome</keyword>
<feature type="transmembrane region" description="Helical" evidence="1">
    <location>
        <begin position="147"/>
        <end position="168"/>
    </location>
</feature>
<dbReference type="OrthoDB" id="418364at2759"/>
<organism evidence="3 4">
    <name type="scientific">Reticulomyxa filosa</name>
    <dbReference type="NCBI Taxonomy" id="46433"/>
    <lineage>
        <taxon>Eukaryota</taxon>
        <taxon>Sar</taxon>
        <taxon>Rhizaria</taxon>
        <taxon>Retaria</taxon>
        <taxon>Foraminifera</taxon>
        <taxon>Monothalamids</taxon>
        <taxon>Reticulomyxidae</taxon>
        <taxon>Reticulomyxa</taxon>
    </lineage>
</organism>
<keyword evidence="3" id="KW-0966">Cell projection</keyword>
<name>X6M8P5_RETFI</name>
<dbReference type="EMBL" id="ASPP01024110">
    <property type="protein sequence ID" value="ETO09365.1"/>
    <property type="molecule type" value="Genomic_DNA"/>
</dbReference>
<dbReference type="Pfam" id="PF08385">
    <property type="entry name" value="DHC_N1"/>
    <property type="match status" value="1"/>
</dbReference>
<keyword evidence="3" id="KW-0969">Cilium</keyword>
<evidence type="ECO:0000313" key="4">
    <source>
        <dbReference type="Proteomes" id="UP000023152"/>
    </source>
</evidence>
<gene>
    <name evidence="3" type="ORF">RFI_28012</name>
</gene>
<dbReference type="InterPro" id="IPR013594">
    <property type="entry name" value="Dynein_heavy_tail"/>
</dbReference>
<dbReference type="AlphaFoldDB" id="X6M8P5"/>
<reference evidence="3 4" key="1">
    <citation type="journal article" date="2013" name="Curr. Biol.">
        <title>The Genome of the Foraminiferan Reticulomyxa filosa.</title>
        <authorList>
            <person name="Glockner G."/>
            <person name="Hulsmann N."/>
            <person name="Schleicher M."/>
            <person name="Noegel A.A."/>
            <person name="Eichinger L."/>
            <person name="Gallinger C."/>
            <person name="Pawlowski J."/>
            <person name="Sierra R."/>
            <person name="Euteneuer U."/>
            <person name="Pillet L."/>
            <person name="Moustafa A."/>
            <person name="Platzer M."/>
            <person name="Groth M."/>
            <person name="Szafranski K."/>
            <person name="Schliwa M."/>
        </authorList>
    </citation>
    <scope>NUCLEOTIDE SEQUENCE [LARGE SCALE GENOMIC DNA]</scope>
</reference>
<evidence type="ECO:0000259" key="2">
    <source>
        <dbReference type="Pfam" id="PF08385"/>
    </source>
</evidence>
<keyword evidence="1" id="KW-1133">Transmembrane helix</keyword>
<sequence>MEKFKANPRVFHPKESHRIVKKYNSLVFRLCHFEMQFFEAWKLVCEQAKRLLQSSIIVKYTNTEDNVEEFYANFDRHLFEFMRESKFLLDSGKDIPQSARIILLLQNKLKANFNKVKNVCEMYNHLMRATSPIIRSIIEPHISVCRIYFLLLSLSLLLLLLLLLYIFFF</sequence>
<keyword evidence="1" id="KW-0472">Membrane</keyword>